<dbReference type="GO" id="GO:0000272">
    <property type="term" value="P:polysaccharide catabolic process"/>
    <property type="evidence" value="ECO:0007669"/>
    <property type="project" value="InterPro"/>
</dbReference>
<keyword evidence="2" id="KW-0964">Secreted</keyword>
<organism evidence="6">
    <name type="scientific">Ruminococcus flavefaciens</name>
    <dbReference type="NCBI Taxonomy" id="1265"/>
    <lineage>
        <taxon>Bacteria</taxon>
        <taxon>Bacillati</taxon>
        <taxon>Bacillota</taxon>
        <taxon>Clostridia</taxon>
        <taxon>Eubacteriales</taxon>
        <taxon>Oscillospiraceae</taxon>
        <taxon>Ruminococcus</taxon>
    </lineage>
</organism>
<dbReference type="Pfam" id="PF00963">
    <property type="entry name" value="Cohesin"/>
    <property type="match status" value="1"/>
</dbReference>
<gene>
    <name evidence="6" type="primary">scaC</name>
</gene>
<dbReference type="EMBL" id="JN109961">
    <property type="protein sequence ID" value="AEV59126.1"/>
    <property type="molecule type" value="Genomic_DNA"/>
</dbReference>
<dbReference type="AlphaFoldDB" id="G9FEW1"/>
<feature type="chain" id="PRO_5003521554" evidence="4">
    <location>
        <begin position="29"/>
        <end position="298"/>
    </location>
</feature>
<dbReference type="InterPro" id="IPR036439">
    <property type="entry name" value="Dockerin_dom_sf"/>
</dbReference>
<dbReference type="InterPro" id="IPR008965">
    <property type="entry name" value="CBM2/CBM3_carb-bd_dom_sf"/>
</dbReference>
<evidence type="ECO:0000256" key="2">
    <source>
        <dbReference type="ARBA" id="ARBA00022525"/>
    </source>
</evidence>
<proteinExistence type="predicted"/>
<evidence type="ECO:0000256" key="4">
    <source>
        <dbReference type="SAM" id="SignalP"/>
    </source>
</evidence>
<keyword evidence="3" id="KW-0677">Repeat</keyword>
<protein>
    <submittedName>
        <fullName evidence="6">Scaffoldin C</fullName>
    </submittedName>
</protein>
<dbReference type="CDD" id="cd08548">
    <property type="entry name" value="Type_I_cohesin_like"/>
    <property type="match status" value="1"/>
</dbReference>
<name>G9FEW1_RUMFL</name>
<evidence type="ECO:0000256" key="1">
    <source>
        <dbReference type="ARBA" id="ARBA00004613"/>
    </source>
</evidence>
<comment type="subcellular location">
    <subcellularLocation>
        <location evidence="1">Secreted</location>
    </subcellularLocation>
</comment>
<feature type="domain" description="Cohesin" evidence="5">
    <location>
        <begin position="43"/>
        <end position="163"/>
    </location>
</feature>
<evidence type="ECO:0000313" key="6">
    <source>
        <dbReference type="EMBL" id="AEV59126.1"/>
    </source>
</evidence>
<accession>G9FEW1</accession>
<feature type="signal peptide" evidence="4">
    <location>
        <begin position="1"/>
        <end position="28"/>
    </location>
</feature>
<dbReference type="InterPro" id="IPR002102">
    <property type="entry name" value="Cohesin_dom"/>
</dbReference>
<keyword evidence="4" id="KW-0732">Signal</keyword>
<dbReference type="Gene3D" id="2.60.40.680">
    <property type="match status" value="1"/>
</dbReference>
<dbReference type="GO" id="GO:0030246">
    <property type="term" value="F:carbohydrate binding"/>
    <property type="evidence" value="ECO:0007669"/>
    <property type="project" value="InterPro"/>
</dbReference>
<dbReference type="Gene3D" id="1.10.1330.10">
    <property type="entry name" value="Dockerin domain"/>
    <property type="match status" value="1"/>
</dbReference>
<evidence type="ECO:0000256" key="3">
    <source>
        <dbReference type="ARBA" id="ARBA00022737"/>
    </source>
</evidence>
<dbReference type="SUPFAM" id="SSF49384">
    <property type="entry name" value="Carbohydrate-binding domain"/>
    <property type="match status" value="1"/>
</dbReference>
<evidence type="ECO:0000259" key="5">
    <source>
        <dbReference type="Pfam" id="PF00963"/>
    </source>
</evidence>
<sequence length="298" mass="31063">MKTKKVVVGAIAATMLSLSVCPIAPAVAAGETVQIIPLVQLRSKAGEQFTVNVSLADVPSNGIQTLDFAISYDPKIVTIDSVKAGEVTNTGAGSADATGSSSGAALFESSIHKDLGEIDLVWTTGLKDSSYWISKDGVFCTITGTVASTAAEGAYTDLKVIPATRNATDEDGAAKNDSIACGYFKDKVKYSYEVKANNGKVSVKPAKIQPTLRGDADCDGQVKMNDAVLIMQSLSNGDRFGEDGTESTHIKALGVANGDVAGDPSSATVKRDKGGDGLSPLDALRIQEYLIHKIEELN</sequence>
<dbReference type="GO" id="GO:0005576">
    <property type="term" value="C:extracellular region"/>
    <property type="evidence" value="ECO:0007669"/>
    <property type="project" value="UniProtKB-SubCell"/>
</dbReference>
<reference evidence="6" key="1">
    <citation type="journal article" date="2011" name="PLoS ONE">
        <title>Cellulosomics, a Gene-Centric Approach to Investigating the Intraspecific Diversity and Adaptation of Ruminococcus flavefaciens within the Rumen.</title>
        <authorList>
            <person name="Brulc J.M."/>
            <person name="Yeoman C.J."/>
            <person name="Wilson M.K."/>
            <person name="Berg Miller M.E."/>
            <person name="Jeraldo P."/>
            <person name="Jindou S."/>
            <person name="Goldenfeld N."/>
            <person name="Flint H.J."/>
            <person name="Lamed R."/>
            <person name="Borovok I."/>
            <person name="Vodovnik M."/>
            <person name="Nelson K.E."/>
            <person name="Bayer E.A."/>
            <person name="White B.A."/>
        </authorList>
    </citation>
    <scope>NUCLEOTIDE SEQUENCE</scope>
    <source>
        <strain evidence="6">P640F022</strain>
    </source>
</reference>